<name>A0A1M6W4I9_9FIRM</name>
<gene>
    <name evidence="3" type="ORF">SAMN02745136_03573</name>
</gene>
<dbReference type="OrthoDB" id="3235892at2"/>
<dbReference type="STRING" id="1121322.SAMN02745136_03573"/>
<feature type="region of interest" description="Disordered" evidence="1">
    <location>
        <begin position="32"/>
        <end position="53"/>
    </location>
</feature>
<feature type="signal peptide" evidence="2">
    <location>
        <begin position="1"/>
        <end position="22"/>
    </location>
</feature>
<evidence type="ECO:0000256" key="2">
    <source>
        <dbReference type="SAM" id="SignalP"/>
    </source>
</evidence>
<feature type="compositionally biased region" description="Basic and acidic residues" evidence="1">
    <location>
        <begin position="36"/>
        <end position="53"/>
    </location>
</feature>
<sequence length="605" mass="67047">MKKSNKILAVLLSLVMVMSLFGGCGKNSNGTANKEVSGDVTKEATKAPDDSKASGEVATLTGAIFLESVESNSIKTDPVSNYIRDRFGVQFDVISDCSGNTWNEQFPTQLASDSLPDVFLLVKDAATGYAGTLKKLVDAGAVACLDDYPDLFKDYNSDPVLKAEMDYHRNFVSPDGKAYGFPMYFGESNYAKGLVDTIALRWDAFEAAGKPEFKNFDELADVLKKMQDAAPVDVNGDKPYAISGWFGEAQGWGDWPLIYGYQQMISQSSAAIQYHNEDKISDVNYYADEKSPYYEYLKFMNKAYNLGIIDPDAWTMKWDQYNTEMENGSFLYCPAGWLTDQKNNIITTNLKDENAGFVHFKAPSDYADTYSGGYWDYGTSCTYVISSKCKNIEKAIELLTWISSQEGSLIMENGPEGLAWKMGDDGVPVGNDDYLKMGQFDSEGYKQYGANLYHHFKGYSDATTLSKYGNVTANLRLSDAANQLSIKPYEKSAMEYFGAKSFTDENWLNRANTTFTFNLIDASGAVPDDYAMASANIVNYFFNQQFAAIQAKSDADYQAIVADMIKYAKDGGAEDIQKYYQKKQNEVKDSLSNISSQIGNALAGK</sequence>
<dbReference type="PANTHER" id="PTHR43649:SF12">
    <property type="entry name" value="DIACETYLCHITOBIOSE BINDING PROTEIN DASA"/>
    <property type="match status" value="1"/>
</dbReference>
<evidence type="ECO:0000313" key="3">
    <source>
        <dbReference type="EMBL" id="SHK88436.1"/>
    </source>
</evidence>
<dbReference type="PANTHER" id="PTHR43649">
    <property type="entry name" value="ARABINOSE-BINDING PROTEIN-RELATED"/>
    <property type="match status" value="1"/>
</dbReference>
<dbReference type="RefSeq" id="WP_073278205.1">
    <property type="nucleotide sequence ID" value="NZ_FRAC01000019.1"/>
</dbReference>
<dbReference type="Proteomes" id="UP000184386">
    <property type="component" value="Unassembled WGS sequence"/>
</dbReference>
<feature type="chain" id="PRO_5038708151" evidence="2">
    <location>
        <begin position="23"/>
        <end position="605"/>
    </location>
</feature>
<reference evidence="3 4" key="1">
    <citation type="submission" date="2016-11" db="EMBL/GenBank/DDBJ databases">
        <authorList>
            <person name="Jaros S."/>
            <person name="Januszkiewicz K."/>
            <person name="Wedrychowicz H."/>
        </authorList>
    </citation>
    <scope>NUCLEOTIDE SEQUENCE [LARGE SCALE GENOMIC DNA]</scope>
    <source>
        <strain evidence="3 4">DSM 15929</strain>
    </source>
</reference>
<dbReference type="EMBL" id="FRAC01000019">
    <property type="protein sequence ID" value="SHK88436.1"/>
    <property type="molecule type" value="Genomic_DNA"/>
</dbReference>
<evidence type="ECO:0000313" key="4">
    <source>
        <dbReference type="Proteomes" id="UP000184386"/>
    </source>
</evidence>
<organism evidence="3 4">
    <name type="scientific">Anaerocolumna jejuensis DSM 15929</name>
    <dbReference type="NCBI Taxonomy" id="1121322"/>
    <lineage>
        <taxon>Bacteria</taxon>
        <taxon>Bacillati</taxon>
        <taxon>Bacillota</taxon>
        <taxon>Clostridia</taxon>
        <taxon>Lachnospirales</taxon>
        <taxon>Lachnospiraceae</taxon>
        <taxon>Anaerocolumna</taxon>
    </lineage>
</organism>
<keyword evidence="4" id="KW-1185">Reference proteome</keyword>
<dbReference type="InterPro" id="IPR050490">
    <property type="entry name" value="Bact_solute-bd_prot1"/>
</dbReference>
<dbReference type="PROSITE" id="PS51257">
    <property type="entry name" value="PROKAR_LIPOPROTEIN"/>
    <property type="match status" value="1"/>
</dbReference>
<dbReference type="SUPFAM" id="SSF53850">
    <property type="entry name" value="Periplasmic binding protein-like II"/>
    <property type="match status" value="1"/>
</dbReference>
<dbReference type="AlphaFoldDB" id="A0A1M6W4I9"/>
<accession>A0A1M6W4I9</accession>
<keyword evidence="2" id="KW-0732">Signal</keyword>
<proteinExistence type="predicted"/>
<protein>
    <submittedName>
        <fullName evidence="3">ABC-type glycerol-3-phosphate transport system, substrate-binding protein</fullName>
    </submittedName>
</protein>
<dbReference type="Gene3D" id="3.40.190.10">
    <property type="entry name" value="Periplasmic binding protein-like II"/>
    <property type="match status" value="2"/>
</dbReference>
<evidence type="ECO:0000256" key="1">
    <source>
        <dbReference type="SAM" id="MobiDB-lite"/>
    </source>
</evidence>